<dbReference type="EMBL" id="SRLO01000104">
    <property type="protein sequence ID" value="TNN75395.1"/>
    <property type="molecule type" value="Genomic_DNA"/>
</dbReference>
<protein>
    <submittedName>
        <fullName evidence="2">Uncharacterized protein</fullName>
    </submittedName>
</protein>
<reference evidence="2 3" key="1">
    <citation type="submission" date="2019-03" db="EMBL/GenBank/DDBJ databases">
        <title>First draft genome of Liparis tanakae, snailfish: a comprehensive survey of snailfish specific genes.</title>
        <authorList>
            <person name="Kim W."/>
            <person name="Song I."/>
            <person name="Jeong J.-H."/>
            <person name="Kim D."/>
            <person name="Kim S."/>
            <person name="Ryu S."/>
            <person name="Song J.Y."/>
            <person name="Lee S.K."/>
        </authorList>
    </citation>
    <scope>NUCLEOTIDE SEQUENCE [LARGE SCALE GENOMIC DNA]</scope>
    <source>
        <tissue evidence="2">Muscle</tissue>
    </source>
</reference>
<accession>A0A4Z2ID18</accession>
<evidence type="ECO:0000313" key="3">
    <source>
        <dbReference type="Proteomes" id="UP000314294"/>
    </source>
</evidence>
<dbReference type="AlphaFoldDB" id="A0A4Z2ID18"/>
<keyword evidence="3" id="KW-1185">Reference proteome</keyword>
<dbReference type="Proteomes" id="UP000314294">
    <property type="component" value="Unassembled WGS sequence"/>
</dbReference>
<organism evidence="2 3">
    <name type="scientific">Liparis tanakae</name>
    <name type="common">Tanaka's snailfish</name>
    <dbReference type="NCBI Taxonomy" id="230148"/>
    <lineage>
        <taxon>Eukaryota</taxon>
        <taxon>Metazoa</taxon>
        <taxon>Chordata</taxon>
        <taxon>Craniata</taxon>
        <taxon>Vertebrata</taxon>
        <taxon>Euteleostomi</taxon>
        <taxon>Actinopterygii</taxon>
        <taxon>Neopterygii</taxon>
        <taxon>Teleostei</taxon>
        <taxon>Neoteleostei</taxon>
        <taxon>Acanthomorphata</taxon>
        <taxon>Eupercaria</taxon>
        <taxon>Perciformes</taxon>
        <taxon>Cottioidei</taxon>
        <taxon>Cottales</taxon>
        <taxon>Liparidae</taxon>
        <taxon>Liparis</taxon>
    </lineage>
</organism>
<evidence type="ECO:0000313" key="2">
    <source>
        <dbReference type="EMBL" id="TNN75395.1"/>
    </source>
</evidence>
<proteinExistence type="predicted"/>
<gene>
    <name evidence="2" type="ORF">EYF80_014442</name>
</gene>
<sequence>MPRPGPRAAGLGQAARQVRSAGPEDRQECLSVERSGSILSTPQSPQPPSIAAKSGQKLALPPTCVDLQRVSKKLHPEAGVLRGLWVVPLQQDSGIRPQHWAPHWESRGGRVFTTNIEWTAEQHKRWWAGTRRGV</sequence>
<name>A0A4Z2ID18_9TELE</name>
<evidence type="ECO:0000256" key="1">
    <source>
        <dbReference type="SAM" id="MobiDB-lite"/>
    </source>
</evidence>
<feature type="region of interest" description="Disordered" evidence="1">
    <location>
        <begin position="1"/>
        <end position="57"/>
    </location>
</feature>
<comment type="caution">
    <text evidence="2">The sequence shown here is derived from an EMBL/GenBank/DDBJ whole genome shotgun (WGS) entry which is preliminary data.</text>
</comment>